<feature type="compositionally biased region" description="Pro residues" evidence="1">
    <location>
        <begin position="38"/>
        <end position="51"/>
    </location>
</feature>
<feature type="region of interest" description="Disordered" evidence="1">
    <location>
        <begin position="1"/>
        <end position="117"/>
    </location>
</feature>
<dbReference type="KEGG" id="cvn:111105252"/>
<accession>A0A8B8AXV9</accession>
<name>A0A8B8AXV9_CRAVI</name>
<dbReference type="Proteomes" id="UP000694844">
    <property type="component" value="Chromosome 7"/>
</dbReference>
<sequence length="144" mass="15773">MPRKRRGAVEDPKAPAGPAKSHRKEKPPASRNVGLPQPSQPPPTVQAPPAPQDSHIPQDPPLAQSQAQVLQAQQSMHNPPPSHTPDLWQNPQPIQDLLHRQESVQQPTEGIIASSSSPGTAGMFIDYWLAYRAANECNFKTYDI</sequence>
<evidence type="ECO:0000313" key="3">
    <source>
        <dbReference type="RefSeq" id="XP_022295134.1"/>
    </source>
</evidence>
<dbReference type="RefSeq" id="XP_022295134.1">
    <property type="nucleotide sequence ID" value="XM_022439426.1"/>
</dbReference>
<evidence type="ECO:0000313" key="2">
    <source>
        <dbReference type="Proteomes" id="UP000694844"/>
    </source>
</evidence>
<proteinExistence type="predicted"/>
<organism evidence="2 3">
    <name type="scientific">Crassostrea virginica</name>
    <name type="common">Eastern oyster</name>
    <dbReference type="NCBI Taxonomy" id="6565"/>
    <lineage>
        <taxon>Eukaryota</taxon>
        <taxon>Metazoa</taxon>
        <taxon>Spiralia</taxon>
        <taxon>Lophotrochozoa</taxon>
        <taxon>Mollusca</taxon>
        <taxon>Bivalvia</taxon>
        <taxon>Autobranchia</taxon>
        <taxon>Pteriomorphia</taxon>
        <taxon>Ostreida</taxon>
        <taxon>Ostreoidea</taxon>
        <taxon>Ostreidae</taxon>
        <taxon>Crassostrea</taxon>
    </lineage>
</organism>
<evidence type="ECO:0000256" key="1">
    <source>
        <dbReference type="SAM" id="MobiDB-lite"/>
    </source>
</evidence>
<feature type="compositionally biased region" description="Polar residues" evidence="1">
    <location>
        <begin position="103"/>
        <end position="117"/>
    </location>
</feature>
<dbReference type="GeneID" id="111105252"/>
<dbReference type="AlphaFoldDB" id="A0A8B8AXV9"/>
<reference evidence="3" key="1">
    <citation type="submission" date="2025-08" db="UniProtKB">
        <authorList>
            <consortium name="RefSeq"/>
        </authorList>
    </citation>
    <scope>IDENTIFICATION</scope>
    <source>
        <tissue evidence="3">Whole sample</tissue>
    </source>
</reference>
<feature type="compositionally biased region" description="Low complexity" evidence="1">
    <location>
        <begin position="62"/>
        <end position="75"/>
    </location>
</feature>
<protein>
    <submittedName>
        <fullName evidence="3">Circumsporozoite protein-like</fullName>
    </submittedName>
</protein>
<keyword evidence="2" id="KW-1185">Reference proteome</keyword>
<gene>
    <name evidence="3" type="primary">LOC111105252</name>
</gene>